<dbReference type="AlphaFoldDB" id="A0A1H9BSV2"/>
<proteinExistence type="predicted"/>
<evidence type="ECO:0000313" key="2">
    <source>
        <dbReference type="Proteomes" id="UP000198833"/>
    </source>
</evidence>
<accession>A0A1H9BSV2</accession>
<dbReference type="RefSeq" id="WP_092570827.1">
    <property type="nucleotide sequence ID" value="NZ_FOEN01000003.1"/>
</dbReference>
<gene>
    <name evidence="1" type="ORF">SAMN04488558_10378</name>
</gene>
<dbReference type="EMBL" id="FOEN01000003">
    <property type="protein sequence ID" value="SEP91633.1"/>
    <property type="molecule type" value="Genomic_DNA"/>
</dbReference>
<sequence length="69" mass="7905">MIIDTEKIVNLINSDLTGYRINKDTNGAIKQQIHDNYKKGKLDINNMTLATAKEYMKYIESIKNNPTSD</sequence>
<keyword evidence="2" id="KW-1185">Reference proteome</keyword>
<dbReference type="Proteomes" id="UP000198833">
    <property type="component" value="Unassembled WGS sequence"/>
</dbReference>
<organism evidence="1 2">
    <name type="scientific">Ignavigranum ruoffiae</name>
    <dbReference type="NCBI Taxonomy" id="89093"/>
    <lineage>
        <taxon>Bacteria</taxon>
        <taxon>Bacillati</taxon>
        <taxon>Bacillota</taxon>
        <taxon>Bacilli</taxon>
        <taxon>Lactobacillales</taxon>
        <taxon>Aerococcaceae</taxon>
        <taxon>Ignavigranum</taxon>
    </lineage>
</organism>
<dbReference type="OrthoDB" id="2400823at2"/>
<evidence type="ECO:0000313" key="1">
    <source>
        <dbReference type="EMBL" id="SEP91633.1"/>
    </source>
</evidence>
<protein>
    <submittedName>
        <fullName evidence="1">Uncharacterized protein</fullName>
    </submittedName>
</protein>
<reference evidence="1 2" key="1">
    <citation type="submission" date="2016-10" db="EMBL/GenBank/DDBJ databases">
        <authorList>
            <person name="de Groot N.N."/>
        </authorList>
    </citation>
    <scope>NUCLEOTIDE SEQUENCE [LARGE SCALE GENOMIC DNA]</scope>
    <source>
        <strain evidence="1 2">DSM 15695</strain>
    </source>
</reference>
<name>A0A1H9BSV2_9LACT</name>